<evidence type="ECO:0000313" key="2">
    <source>
        <dbReference type="EMBL" id="KJA21947.1"/>
    </source>
</evidence>
<organism evidence="2 3">
    <name type="scientific">Hypholoma sublateritium (strain FD-334 SS-4)</name>
    <dbReference type="NCBI Taxonomy" id="945553"/>
    <lineage>
        <taxon>Eukaryota</taxon>
        <taxon>Fungi</taxon>
        <taxon>Dikarya</taxon>
        <taxon>Basidiomycota</taxon>
        <taxon>Agaricomycotina</taxon>
        <taxon>Agaricomycetes</taxon>
        <taxon>Agaricomycetidae</taxon>
        <taxon>Agaricales</taxon>
        <taxon>Agaricineae</taxon>
        <taxon>Strophariaceae</taxon>
        <taxon>Hypholoma</taxon>
    </lineage>
</organism>
<reference evidence="3" key="1">
    <citation type="submission" date="2014-04" db="EMBL/GenBank/DDBJ databases">
        <title>Evolutionary Origins and Diversification of the Mycorrhizal Mutualists.</title>
        <authorList>
            <consortium name="DOE Joint Genome Institute"/>
            <consortium name="Mycorrhizal Genomics Consortium"/>
            <person name="Kohler A."/>
            <person name="Kuo A."/>
            <person name="Nagy L.G."/>
            <person name="Floudas D."/>
            <person name="Copeland A."/>
            <person name="Barry K.W."/>
            <person name="Cichocki N."/>
            <person name="Veneault-Fourrey C."/>
            <person name="LaButti K."/>
            <person name="Lindquist E.A."/>
            <person name="Lipzen A."/>
            <person name="Lundell T."/>
            <person name="Morin E."/>
            <person name="Murat C."/>
            <person name="Riley R."/>
            <person name="Ohm R."/>
            <person name="Sun H."/>
            <person name="Tunlid A."/>
            <person name="Henrissat B."/>
            <person name="Grigoriev I.V."/>
            <person name="Hibbett D.S."/>
            <person name="Martin F."/>
        </authorList>
    </citation>
    <scope>NUCLEOTIDE SEQUENCE [LARGE SCALE GENOMIC DNA]</scope>
    <source>
        <strain evidence="3">FD-334 SS-4</strain>
    </source>
</reference>
<keyword evidence="1" id="KW-0472">Membrane</keyword>
<keyword evidence="3" id="KW-1185">Reference proteome</keyword>
<feature type="transmembrane region" description="Helical" evidence="1">
    <location>
        <begin position="66"/>
        <end position="82"/>
    </location>
</feature>
<accession>A0A0D2L4Y9</accession>
<evidence type="ECO:0000256" key="1">
    <source>
        <dbReference type="SAM" id="Phobius"/>
    </source>
</evidence>
<sequence>MKRVAKIHDTHQLFLNYSQPATFSCPHRLPPTCVRVTFPLPSYRDDNRSEIIYFVKCRLGTRIKPLSYLFPVTLLLVLYVALRQPCVIDFSALESGCWAVLPPGGDILPSTSTLHTLMLFHNYMERSLPSLCSTKRSARINRWPPILHSRLFYIIFYCHAGLRSPSFSAFLVSENCLNLSVSCGRSSRDNSAICSKRSILDTSFFLLCEFLGYIYFRATRTSDRFYTSRRSTTGVFLCVHRAQS</sequence>
<evidence type="ECO:0000313" key="3">
    <source>
        <dbReference type="Proteomes" id="UP000054270"/>
    </source>
</evidence>
<dbReference type="EMBL" id="KN817554">
    <property type="protein sequence ID" value="KJA21947.1"/>
    <property type="molecule type" value="Genomic_DNA"/>
</dbReference>
<dbReference type="PROSITE" id="PS51257">
    <property type="entry name" value="PROKAR_LIPOPROTEIN"/>
    <property type="match status" value="1"/>
</dbReference>
<name>A0A0D2L4Y9_HYPSF</name>
<keyword evidence="1" id="KW-0812">Transmembrane</keyword>
<keyword evidence="1" id="KW-1133">Transmembrane helix</keyword>
<protein>
    <submittedName>
        <fullName evidence="2">Uncharacterized protein</fullName>
    </submittedName>
</protein>
<dbReference type="Proteomes" id="UP000054270">
    <property type="component" value="Unassembled WGS sequence"/>
</dbReference>
<gene>
    <name evidence="2" type="ORF">HYPSUDRAFT_677033</name>
</gene>
<proteinExistence type="predicted"/>
<dbReference type="AlphaFoldDB" id="A0A0D2L4Y9"/>